<evidence type="ECO:0008006" key="3">
    <source>
        <dbReference type="Google" id="ProtNLM"/>
    </source>
</evidence>
<reference evidence="1 2" key="1">
    <citation type="submission" date="2021-04" db="EMBL/GenBank/DDBJ databases">
        <title>Molecular and phenotypic characterization and identification of bacterial isolates recovered from the Anatolian ground squirrels (Spermophilus xanthoprymnus) and which have the potential to form a new species in the Campylobacter genus.</title>
        <authorList>
            <person name="Aydin F."/>
            <person name="Abay S."/>
            <person name="Kayman T."/>
            <person name="Karakaya E."/>
            <person name="Mustak H.K."/>
            <person name="Mustak I.B."/>
            <person name="Bilgin N."/>
            <person name="Duzler A."/>
            <person name="Sahin O."/>
            <person name="Guran O."/>
            <person name="Saticioglu I.B."/>
        </authorList>
    </citation>
    <scope>NUCLEOTIDE SEQUENCE [LARGE SCALE GENOMIC DNA]</scope>
    <source>
        <strain evidence="2">faydin-G24</strain>
    </source>
</reference>
<protein>
    <recommendedName>
        <fullName evidence="3">Site-specific DNA-methyltransferase (adenine-specific)</fullName>
    </recommendedName>
</protein>
<sequence>MQHLEALKRQYKDDFQDLRDKGIIETENAEFLKKLVDKAENTEELIKIKALGTRYQRTGFHFDVRFEISGDNTIKYFKKNEELSFKYGGGGGTHRLIIGDNYNALNNLLITHRNKIKVIYIDPPYGKDSMGRNAETNYDNAIKRDNLLSMLYNRLLLAKQLLSDDGVIFFSIY</sequence>
<dbReference type="InterPro" id="IPR029063">
    <property type="entry name" value="SAM-dependent_MTases_sf"/>
</dbReference>
<dbReference type="EMBL" id="JAGSSW010000004">
    <property type="protein sequence ID" value="MBR8463870.1"/>
    <property type="molecule type" value="Genomic_DNA"/>
</dbReference>
<comment type="caution">
    <text evidence="1">The sequence shown here is derived from an EMBL/GenBank/DDBJ whole genome shotgun (WGS) entry which is preliminary data.</text>
</comment>
<name>A0ABS5HHW3_9BACT</name>
<dbReference type="Gene3D" id="3.40.50.150">
    <property type="entry name" value="Vaccinia Virus protein VP39"/>
    <property type="match status" value="1"/>
</dbReference>
<feature type="non-terminal residue" evidence="1">
    <location>
        <position position="173"/>
    </location>
</feature>
<organism evidence="1 2">
    <name type="scientific">Campylobacter anatolicus</name>
    <dbReference type="NCBI Taxonomy" id="2829105"/>
    <lineage>
        <taxon>Bacteria</taxon>
        <taxon>Pseudomonadati</taxon>
        <taxon>Campylobacterota</taxon>
        <taxon>Epsilonproteobacteria</taxon>
        <taxon>Campylobacterales</taxon>
        <taxon>Campylobacteraceae</taxon>
        <taxon>Campylobacter</taxon>
    </lineage>
</organism>
<dbReference type="Proteomes" id="UP000682951">
    <property type="component" value="Unassembled WGS sequence"/>
</dbReference>
<proteinExistence type="predicted"/>
<keyword evidence="2" id="KW-1185">Reference proteome</keyword>
<evidence type="ECO:0000313" key="1">
    <source>
        <dbReference type="EMBL" id="MBR8463870.1"/>
    </source>
</evidence>
<accession>A0ABS5HHW3</accession>
<gene>
    <name evidence="1" type="ORF">KDD93_04670</name>
</gene>
<dbReference type="PROSITE" id="PS00092">
    <property type="entry name" value="N6_MTASE"/>
    <property type="match status" value="1"/>
</dbReference>
<dbReference type="InterPro" id="IPR002052">
    <property type="entry name" value="DNA_methylase_N6_adenine_CS"/>
</dbReference>
<dbReference type="SUPFAM" id="SSF53335">
    <property type="entry name" value="S-adenosyl-L-methionine-dependent methyltransferases"/>
    <property type="match status" value="1"/>
</dbReference>
<evidence type="ECO:0000313" key="2">
    <source>
        <dbReference type="Proteomes" id="UP000682951"/>
    </source>
</evidence>